<name>T1FR62_HELRO</name>
<dbReference type="SMART" id="SM00612">
    <property type="entry name" value="Kelch"/>
    <property type="match status" value="3"/>
</dbReference>
<feature type="domain" description="BACK" evidence="3">
    <location>
        <begin position="133"/>
        <end position="233"/>
    </location>
</feature>
<organism evidence="5 6">
    <name type="scientific">Helobdella robusta</name>
    <name type="common">Californian leech</name>
    <dbReference type="NCBI Taxonomy" id="6412"/>
    <lineage>
        <taxon>Eukaryota</taxon>
        <taxon>Metazoa</taxon>
        <taxon>Spiralia</taxon>
        <taxon>Lophotrochozoa</taxon>
        <taxon>Annelida</taxon>
        <taxon>Clitellata</taxon>
        <taxon>Hirudinea</taxon>
        <taxon>Rhynchobdellida</taxon>
        <taxon>Glossiphoniidae</taxon>
        <taxon>Helobdella</taxon>
    </lineage>
</organism>
<dbReference type="GeneID" id="20211309"/>
<accession>T1FR62</accession>
<evidence type="ECO:0000256" key="1">
    <source>
        <dbReference type="ARBA" id="ARBA00022441"/>
    </source>
</evidence>
<dbReference type="PANTHER" id="PTHR45632">
    <property type="entry name" value="LD33804P"/>
    <property type="match status" value="1"/>
</dbReference>
<dbReference type="CTD" id="20211309"/>
<dbReference type="Pfam" id="PF01344">
    <property type="entry name" value="Kelch_1"/>
    <property type="match status" value="2"/>
</dbReference>
<dbReference type="Proteomes" id="UP000015101">
    <property type="component" value="Unassembled WGS sequence"/>
</dbReference>
<dbReference type="EMBL" id="AMQM01001838">
    <property type="status" value="NOT_ANNOTATED_CDS"/>
    <property type="molecule type" value="Genomic_DNA"/>
</dbReference>
<sequence length="592" mass="67603">MKKKGVELNKNCKMEKDNAVDEPAKMVLISNEGGRYEVAKDLLLQSSDYFQALANSGMRDANFKELTLECLSDACLHEVEHFLSNVQSNEDHFGARDLCCVEKGLEGSLYLQIRSMTDKYLNNLLGLLNESTYARILQFANKFDLFEAIERVFEFIFDNLKCIILRSEILSLSPDGMIRLVESELVNVDCELDIFDLIVRWTSADESRRQYAELLFSKVKYNLMAEPEKRKASNVLEKLKINVQTEDHGFRTVGKIFGFGAPEIEVEQPFSSLSVYDFVKTLSNKTTVFPFDDFKYIKIRKWIPLFVGHRICTANNQIYFAGGVYKCDSTTKSLKVYDVISSKWSQLSSMHVARAFFYFGEMGGHLYAVAGVTLFGDHRTFIQTAERYIPGEDRWYTIAPLPIAVAFLSGTACNGLLYVSGGYKEDGISVNLVYMYNPACNQWFEKAPMLTARNDHFMTALRDKIFVVGGKRVPTVEVEDNLESVMDAEMFDCTTEQWTSVLTLKQSFWTPQNAIILNGSLFCFTLNWFKHNYSIQEINLKKYLDVDTSSSNATSDEDACILYNYSTQSDLIWAWDLQAFYITIPTIPLNQI</sequence>
<evidence type="ECO:0000259" key="3">
    <source>
        <dbReference type="SMART" id="SM00875"/>
    </source>
</evidence>
<evidence type="ECO:0000313" key="5">
    <source>
        <dbReference type="EnsemblMetazoa" id="HelroP189581"/>
    </source>
</evidence>
<dbReference type="Pfam" id="PF07707">
    <property type="entry name" value="BACK"/>
    <property type="match status" value="1"/>
</dbReference>
<evidence type="ECO:0000256" key="2">
    <source>
        <dbReference type="ARBA" id="ARBA00022737"/>
    </source>
</evidence>
<dbReference type="STRING" id="6412.T1FR62"/>
<dbReference type="RefSeq" id="XP_009029016.1">
    <property type="nucleotide sequence ID" value="XM_009030768.1"/>
</dbReference>
<keyword evidence="1" id="KW-0880">Kelch repeat</keyword>
<dbReference type="eggNOG" id="KOG4441">
    <property type="taxonomic scope" value="Eukaryota"/>
</dbReference>
<evidence type="ECO:0000313" key="6">
    <source>
        <dbReference type="Proteomes" id="UP000015101"/>
    </source>
</evidence>
<evidence type="ECO:0000313" key="4">
    <source>
        <dbReference type="EMBL" id="ESN92711.1"/>
    </source>
</evidence>
<dbReference type="EnsemblMetazoa" id="HelroT189581">
    <property type="protein sequence ID" value="HelroP189581"/>
    <property type="gene ID" value="HelroG189581"/>
</dbReference>
<reference evidence="6" key="1">
    <citation type="submission" date="2012-12" db="EMBL/GenBank/DDBJ databases">
        <authorList>
            <person name="Hellsten U."/>
            <person name="Grimwood J."/>
            <person name="Chapman J.A."/>
            <person name="Shapiro H."/>
            <person name="Aerts A."/>
            <person name="Otillar R.P."/>
            <person name="Terry A.Y."/>
            <person name="Boore J.L."/>
            <person name="Simakov O."/>
            <person name="Marletaz F."/>
            <person name="Cho S.-J."/>
            <person name="Edsinger-Gonzales E."/>
            <person name="Havlak P."/>
            <person name="Kuo D.-H."/>
            <person name="Larsson T."/>
            <person name="Lv J."/>
            <person name="Arendt D."/>
            <person name="Savage R."/>
            <person name="Osoegawa K."/>
            <person name="de Jong P."/>
            <person name="Lindberg D.R."/>
            <person name="Seaver E.C."/>
            <person name="Weisblat D.A."/>
            <person name="Putnam N.H."/>
            <person name="Grigoriev I.V."/>
            <person name="Rokhsar D.S."/>
        </authorList>
    </citation>
    <scope>NUCLEOTIDE SEQUENCE</scope>
</reference>
<dbReference type="InterPro" id="IPR015915">
    <property type="entry name" value="Kelch-typ_b-propeller"/>
</dbReference>
<keyword evidence="2" id="KW-0677">Repeat</keyword>
<dbReference type="InterPro" id="IPR011705">
    <property type="entry name" value="BACK"/>
</dbReference>
<dbReference type="Gene3D" id="3.30.710.10">
    <property type="entry name" value="Potassium Channel Kv1.1, Chain A"/>
    <property type="match status" value="1"/>
</dbReference>
<dbReference type="Gene3D" id="1.25.40.420">
    <property type="match status" value="1"/>
</dbReference>
<dbReference type="SUPFAM" id="SSF117281">
    <property type="entry name" value="Kelch motif"/>
    <property type="match status" value="1"/>
</dbReference>
<dbReference type="KEGG" id="hro:HELRODRAFT_189581"/>
<dbReference type="Gene3D" id="2.120.10.80">
    <property type="entry name" value="Kelch-type beta propeller"/>
    <property type="match status" value="1"/>
</dbReference>
<dbReference type="SMART" id="SM00875">
    <property type="entry name" value="BACK"/>
    <property type="match status" value="1"/>
</dbReference>
<dbReference type="OrthoDB" id="45365at2759"/>
<dbReference type="PANTHER" id="PTHR45632:SF3">
    <property type="entry name" value="KELCH-LIKE PROTEIN 32"/>
    <property type="match status" value="1"/>
</dbReference>
<reference evidence="4 6" key="2">
    <citation type="journal article" date="2013" name="Nature">
        <title>Insights into bilaterian evolution from three spiralian genomes.</title>
        <authorList>
            <person name="Simakov O."/>
            <person name="Marletaz F."/>
            <person name="Cho S.J."/>
            <person name="Edsinger-Gonzales E."/>
            <person name="Havlak P."/>
            <person name="Hellsten U."/>
            <person name="Kuo D.H."/>
            <person name="Larsson T."/>
            <person name="Lv J."/>
            <person name="Arendt D."/>
            <person name="Savage R."/>
            <person name="Osoegawa K."/>
            <person name="de Jong P."/>
            <person name="Grimwood J."/>
            <person name="Chapman J.A."/>
            <person name="Shapiro H."/>
            <person name="Aerts A."/>
            <person name="Otillar R.P."/>
            <person name="Terry A.Y."/>
            <person name="Boore J.L."/>
            <person name="Grigoriev I.V."/>
            <person name="Lindberg D.R."/>
            <person name="Seaver E.C."/>
            <person name="Weisblat D.A."/>
            <person name="Putnam N.H."/>
            <person name="Rokhsar D.S."/>
        </authorList>
    </citation>
    <scope>NUCLEOTIDE SEQUENCE</scope>
</reference>
<dbReference type="InterPro" id="IPR006652">
    <property type="entry name" value="Kelch_1"/>
</dbReference>
<proteinExistence type="predicted"/>
<dbReference type="InParanoid" id="T1FR62"/>
<dbReference type="AlphaFoldDB" id="T1FR62"/>
<protein>
    <recommendedName>
        <fullName evidence="3">BACK domain-containing protein</fullName>
    </recommendedName>
</protein>
<gene>
    <name evidence="5" type="primary">20211309</name>
    <name evidence="4" type="ORF">HELRODRAFT_189581</name>
</gene>
<reference evidence="5" key="3">
    <citation type="submission" date="2015-06" db="UniProtKB">
        <authorList>
            <consortium name="EnsemblMetazoa"/>
        </authorList>
    </citation>
    <scope>IDENTIFICATION</scope>
</reference>
<keyword evidence="6" id="KW-1185">Reference proteome</keyword>
<dbReference type="EMBL" id="KB097639">
    <property type="protein sequence ID" value="ESN92711.1"/>
    <property type="molecule type" value="Genomic_DNA"/>
</dbReference>
<dbReference type="HOGENOM" id="CLU_018559_0_0_1"/>
<dbReference type="InterPro" id="IPR011333">
    <property type="entry name" value="SKP1/BTB/POZ_sf"/>
</dbReference>